<sequence>MKTQLTILMIFLTISSSIATTIDPEALNRVLNKQHSQKSSYPPNIFGIGFGIGNPITNIIINFPYVDVDFGYGGFNGLHPNNFIPYIVLGTDIVFKEEVYHNTTLSGGLGIGIDLSQVKPNEQDASNVTQQNNNGQNKQEEFSLTSSNNRLGFTIRLPIILEYGFLKNVFIGFKAITTIGATMIFNPTSMEGIRFGFFGFGFIKIYI</sequence>
<dbReference type="OrthoDB" id="350630at2"/>
<proteinExistence type="predicted"/>
<evidence type="ECO:0000256" key="1">
    <source>
        <dbReference type="SAM" id="MobiDB-lite"/>
    </source>
</evidence>
<organism evidence="3 4">
    <name type="scientific">Borrelia duttonii (strain Ly)</name>
    <dbReference type="NCBI Taxonomy" id="412419"/>
    <lineage>
        <taxon>Bacteria</taxon>
        <taxon>Pseudomonadati</taxon>
        <taxon>Spirochaetota</taxon>
        <taxon>Spirochaetia</taxon>
        <taxon>Spirochaetales</taxon>
        <taxon>Borreliaceae</taxon>
        <taxon>Borrelia</taxon>
    </lineage>
</organism>
<dbReference type="AlphaFoldDB" id="B5RLW3"/>
<dbReference type="RefSeq" id="WP_012538160.1">
    <property type="nucleotide sequence ID" value="NC_011229.1"/>
</dbReference>
<dbReference type="HOGENOM" id="CLU_067035_0_0_12"/>
<reference evidence="3 4" key="1">
    <citation type="journal article" date="2008" name="PLoS Genet.">
        <title>The genome of Borrelia recurrentis, the agent of deadly louse-borne relapsing fever, is a degraded subset of tick-borne Borrelia duttonii.</title>
        <authorList>
            <person name="Lescot M."/>
            <person name="Audic S."/>
            <person name="Robert C."/>
            <person name="Nguyen T.T."/>
            <person name="Blanc G."/>
            <person name="Cutler S.J."/>
            <person name="Wincker P."/>
            <person name="Couloux A."/>
            <person name="Claverie J.-M."/>
            <person name="Raoult D."/>
            <person name="Drancourt M."/>
        </authorList>
    </citation>
    <scope>NUCLEOTIDE SEQUENCE [LARGE SCALE GENOMIC DNA]</scope>
    <source>
        <strain evidence="3 4">Ly</strain>
    </source>
</reference>
<dbReference type="Proteomes" id="UP000000611">
    <property type="component" value="Chromosome"/>
</dbReference>
<gene>
    <name evidence="3" type="ordered locus">BDU_399</name>
</gene>
<evidence type="ECO:0000313" key="4">
    <source>
        <dbReference type="Proteomes" id="UP000000611"/>
    </source>
</evidence>
<dbReference type="Pfam" id="PF13161">
    <property type="entry name" value="DUF3996"/>
    <property type="match status" value="1"/>
</dbReference>
<dbReference type="EMBL" id="CP000976">
    <property type="protein sequence ID" value="ACH93349.1"/>
    <property type="molecule type" value="Genomic_DNA"/>
</dbReference>
<feature type="signal peptide" evidence="2">
    <location>
        <begin position="1"/>
        <end position="19"/>
    </location>
</feature>
<evidence type="ECO:0000256" key="2">
    <source>
        <dbReference type="SAM" id="SignalP"/>
    </source>
</evidence>
<protein>
    <submittedName>
        <fullName evidence="3">Uncharacterized conserved protein</fullName>
    </submittedName>
</protein>
<feature type="chain" id="PRO_5002837478" evidence="2">
    <location>
        <begin position="20"/>
        <end position="207"/>
    </location>
</feature>
<dbReference type="InterPro" id="IPR016489">
    <property type="entry name" value="BAPKO_0422-like"/>
</dbReference>
<accession>B5RLW3</accession>
<evidence type="ECO:0000313" key="3">
    <source>
        <dbReference type="EMBL" id="ACH93349.1"/>
    </source>
</evidence>
<keyword evidence="4" id="KW-1185">Reference proteome</keyword>
<name>B5RLW3_BORDL</name>
<dbReference type="KEGG" id="bdu:BDU_399"/>
<feature type="region of interest" description="Disordered" evidence="1">
    <location>
        <begin position="122"/>
        <end position="141"/>
    </location>
</feature>
<keyword evidence="2" id="KW-0732">Signal</keyword>